<dbReference type="GO" id="GO:0016020">
    <property type="term" value="C:membrane"/>
    <property type="evidence" value="ECO:0007669"/>
    <property type="project" value="TreeGrafter"/>
</dbReference>
<dbReference type="CDD" id="cd05233">
    <property type="entry name" value="SDR_c"/>
    <property type="match status" value="1"/>
</dbReference>
<comment type="caution">
    <text evidence="5">The sequence shown here is derived from an EMBL/GenBank/DDBJ whole genome shotgun (WGS) entry which is preliminary data.</text>
</comment>
<proteinExistence type="inferred from homology"/>
<feature type="domain" description="Ketoreductase" evidence="4">
    <location>
        <begin position="14"/>
        <end position="197"/>
    </location>
</feature>
<evidence type="ECO:0000313" key="6">
    <source>
        <dbReference type="Proteomes" id="UP000609531"/>
    </source>
</evidence>
<dbReference type="InterPro" id="IPR036291">
    <property type="entry name" value="NAD(P)-bd_dom_sf"/>
</dbReference>
<dbReference type="EMBL" id="JAEKJA010000044">
    <property type="protein sequence ID" value="MBJ3778845.1"/>
    <property type="molecule type" value="Genomic_DNA"/>
</dbReference>
<evidence type="ECO:0000256" key="2">
    <source>
        <dbReference type="ARBA" id="ARBA00023002"/>
    </source>
</evidence>
<dbReference type="SMART" id="SM00822">
    <property type="entry name" value="PKS_KR"/>
    <property type="match status" value="1"/>
</dbReference>
<dbReference type="PANTHER" id="PTHR44196:SF2">
    <property type="entry name" value="SHORT-CHAIN DEHYDROGENASE-RELATED"/>
    <property type="match status" value="1"/>
</dbReference>
<dbReference type="InterPro" id="IPR057326">
    <property type="entry name" value="KR_dom"/>
</dbReference>
<protein>
    <submittedName>
        <fullName evidence="5">SDR family NAD(P)-dependent oxidoreductase</fullName>
    </submittedName>
</protein>
<keyword evidence="6" id="KW-1185">Reference proteome</keyword>
<dbReference type="InterPro" id="IPR002347">
    <property type="entry name" value="SDR_fam"/>
</dbReference>
<evidence type="ECO:0000256" key="1">
    <source>
        <dbReference type="ARBA" id="ARBA00006484"/>
    </source>
</evidence>
<evidence type="ECO:0000256" key="3">
    <source>
        <dbReference type="RuleBase" id="RU000363"/>
    </source>
</evidence>
<dbReference type="PRINTS" id="PR00080">
    <property type="entry name" value="SDRFAMILY"/>
</dbReference>
<dbReference type="PRINTS" id="PR00081">
    <property type="entry name" value="GDHRDH"/>
</dbReference>
<sequence>MSEKLKRPPRPDPQAALVTGATGGIGEAFARALPAETGLVLTGRDAARLAELKAEFGTRAEIVPADLATAEGIAAVADAAERFGCDLLVNNAGLGAYGAFLEVDFEEHRRALRVNVEAAMELVHRVVPGMLARAHLADRRAGLINVASSTAFFPVPRLATYAASKAMILAFTESFSAEMSGEPIDILASCPGAVRTEFGHRAGYRGGAIPGAMAPDKVARASLAALGRQKTVVIGPLSAATFTPVALARSVFGDALMRATRVMDRVGR</sequence>
<name>A0A934IVL8_9HYPH</name>
<dbReference type="Proteomes" id="UP000609531">
    <property type="component" value="Unassembled WGS sequence"/>
</dbReference>
<dbReference type="RefSeq" id="WP_198884746.1">
    <property type="nucleotide sequence ID" value="NZ_JAEKJA010000044.1"/>
</dbReference>
<evidence type="ECO:0000313" key="5">
    <source>
        <dbReference type="EMBL" id="MBJ3778845.1"/>
    </source>
</evidence>
<evidence type="ECO:0000259" key="4">
    <source>
        <dbReference type="SMART" id="SM00822"/>
    </source>
</evidence>
<dbReference type="AlphaFoldDB" id="A0A934IVL8"/>
<dbReference type="PANTHER" id="PTHR44196">
    <property type="entry name" value="DEHYDROGENASE/REDUCTASE SDR FAMILY MEMBER 7B"/>
    <property type="match status" value="1"/>
</dbReference>
<accession>A0A934IVL8</accession>
<comment type="similarity">
    <text evidence="1 3">Belongs to the short-chain dehydrogenases/reductases (SDR) family.</text>
</comment>
<keyword evidence="2" id="KW-0560">Oxidoreductase</keyword>
<reference evidence="5" key="1">
    <citation type="submission" date="2020-12" db="EMBL/GenBank/DDBJ databases">
        <title>Bacterial taxonomy.</title>
        <authorList>
            <person name="Pan X."/>
        </authorList>
    </citation>
    <scope>NUCLEOTIDE SEQUENCE</scope>
    <source>
        <strain evidence="5">B2012</strain>
    </source>
</reference>
<dbReference type="SUPFAM" id="SSF51735">
    <property type="entry name" value="NAD(P)-binding Rossmann-fold domains"/>
    <property type="match status" value="1"/>
</dbReference>
<organism evidence="5 6">
    <name type="scientific">Acuticoccus mangrovi</name>
    <dbReference type="NCBI Taxonomy" id="2796142"/>
    <lineage>
        <taxon>Bacteria</taxon>
        <taxon>Pseudomonadati</taxon>
        <taxon>Pseudomonadota</taxon>
        <taxon>Alphaproteobacteria</taxon>
        <taxon>Hyphomicrobiales</taxon>
        <taxon>Amorphaceae</taxon>
        <taxon>Acuticoccus</taxon>
    </lineage>
</organism>
<dbReference type="GO" id="GO:0016491">
    <property type="term" value="F:oxidoreductase activity"/>
    <property type="evidence" value="ECO:0007669"/>
    <property type="project" value="UniProtKB-KW"/>
</dbReference>
<gene>
    <name evidence="5" type="ORF">JCR33_24315</name>
</gene>
<dbReference type="Gene3D" id="3.40.50.720">
    <property type="entry name" value="NAD(P)-binding Rossmann-like Domain"/>
    <property type="match status" value="1"/>
</dbReference>
<dbReference type="Pfam" id="PF00106">
    <property type="entry name" value="adh_short"/>
    <property type="match status" value="1"/>
</dbReference>
<dbReference type="PIRSF" id="PIRSF000126">
    <property type="entry name" value="11-beta-HSD1"/>
    <property type="match status" value="1"/>
</dbReference>